<dbReference type="InterPro" id="IPR015424">
    <property type="entry name" value="PyrdxlP-dep_Trfase"/>
</dbReference>
<dbReference type="GO" id="GO:0047536">
    <property type="term" value="F:2-aminoadipate transaminase activity"/>
    <property type="evidence" value="ECO:0007669"/>
    <property type="project" value="TreeGrafter"/>
</dbReference>
<dbReference type="SUPFAM" id="SSF53383">
    <property type="entry name" value="PLP-dependent transferases"/>
    <property type="match status" value="1"/>
</dbReference>
<dbReference type="RefSeq" id="XP_026607902.1">
    <property type="nucleotide sequence ID" value="XM_026742057.1"/>
</dbReference>
<dbReference type="CDD" id="cd00609">
    <property type="entry name" value="AAT_like"/>
    <property type="match status" value="1"/>
</dbReference>
<accession>A0A3D8T2I1</accession>
<sequence>MARLQITDIEALRANSAPLPLTVAPVTSSDNFKSHYTQSHQLAKRWESHFSAESQHFQGSEFKQTSSPAGKRRIITLGTGRPTAEYYPWESLSFKAHDVLTEISNGTGNPYITTECTIPKYGDAYNLSVGLNYGRSAGSPHLLRFLTEHIELVHNPPYRDWGVFLSCGATAAFEAALRIFCNRGDTILTERHTYPGSLEAAVLNGLQVYAADMDADGLIPEALEGLLICWDKSLGPKPRVLYTIPTGQNPTGFSQPTERRKAIYNIAEKHDLIIIEDDPYYFLRLGDYTPGKESEMSAKVFADESVPSYLSLDTSGRVVRLDSASKILSPGLRAGWVTASSQVIDKFLAYQDVTTVAVNGPSQLMLWSLLDCTWGHDGFAKWLVHLSAGYQRRRDIMLRACDCYLPHEIAHWVPPRYGMFLWISVDWTKHPTFENNLSSTPRTAGVNPDGLDHELQTLEARVLAESLEAGVLVAKGSLFSAARNVGAQRELNFRMTFAAAEEDDLEEGVRLFGEVLKKEFGLTGISAV</sequence>
<dbReference type="STRING" id="1810919.A0A3D8T2I1"/>
<keyword evidence="8" id="KW-1185">Reference proteome</keyword>
<dbReference type="PANTHER" id="PTHR42790:SF21">
    <property type="entry name" value="AROMATIC_AMINOADIPATE AMINOTRANSFERASE 1"/>
    <property type="match status" value="1"/>
</dbReference>
<dbReference type="GO" id="GO:0009074">
    <property type="term" value="P:aromatic amino acid family catabolic process"/>
    <property type="evidence" value="ECO:0007669"/>
    <property type="project" value="TreeGrafter"/>
</dbReference>
<reference evidence="7 8" key="1">
    <citation type="journal article" date="2018" name="IMA Fungus">
        <title>IMA Genome-F 9: Draft genome sequence of Annulohypoxylon stygium, Aspergillus mulundensis, Berkeleyomyces basicola (syn. Thielaviopsis basicola), Ceratocystis smalleyi, two Cercospora beticola strains, Coleophoma cylindrospora, Fusarium fracticaudum, Phialophora cf. hyalina, and Morchella septimelata.</title>
        <authorList>
            <person name="Wingfield B.D."/>
            <person name="Bills G.F."/>
            <person name="Dong Y."/>
            <person name="Huang W."/>
            <person name="Nel W.J."/>
            <person name="Swalarsk-Parry B.S."/>
            <person name="Vaghefi N."/>
            <person name="Wilken P.M."/>
            <person name="An Z."/>
            <person name="de Beer Z.W."/>
            <person name="De Vos L."/>
            <person name="Chen L."/>
            <person name="Duong T.A."/>
            <person name="Gao Y."/>
            <person name="Hammerbacher A."/>
            <person name="Kikkert J.R."/>
            <person name="Li Y."/>
            <person name="Li H."/>
            <person name="Li K."/>
            <person name="Li Q."/>
            <person name="Liu X."/>
            <person name="Ma X."/>
            <person name="Naidoo K."/>
            <person name="Pethybridge S.J."/>
            <person name="Sun J."/>
            <person name="Steenkamp E.T."/>
            <person name="van der Nest M.A."/>
            <person name="van Wyk S."/>
            <person name="Wingfield M.J."/>
            <person name="Xiong C."/>
            <person name="Yue Q."/>
            <person name="Zhang X."/>
        </authorList>
    </citation>
    <scope>NUCLEOTIDE SEQUENCE [LARGE SCALE GENOMIC DNA]</scope>
    <source>
        <strain evidence="7 8">DSM 5745</strain>
    </source>
</reference>
<dbReference type="InterPro" id="IPR004839">
    <property type="entry name" value="Aminotransferase_I/II_large"/>
</dbReference>
<evidence type="ECO:0000256" key="2">
    <source>
        <dbReference type="ARBA" id="ARBA00007441"/>
    </source>
</evidence>
<name>A0A3D8T2I1_9EURO</name>
<dbReference type="GO" id="GO:0019878">
    <property type="term" value="P:lysine biosynthetic process via aminoadipic acid"/>
    <property type="evidence" value="ECO:0007669"/>
    <property type="project" value="TreeGrafter"/>
</dbReference>
<dbReference type="Gene3D" id="3.40.640.10">
    <property type="entry name" value="Type I PLP-dependent aspartate aminotransferase-like (Major domain)"/>
    <property type="match status" value="1"/>
</dbReference>
<comment type="cofactor">
    <cofactor evidence="1">
        <name>pyridoxal 5'-phosphate</name>
        <dbReference type="ChEBI" id="CHEBI:597326"/>
    </cofactor>
</comment>
<evidence type="ECO:0000313" key="8">
    <source>
        <dbReference type="Proteomes" id="UP000256690"/>
    </source>
</evidence>
<dbReference type="OrthoDB" id="691673at2759"/>
<dbReference type="PANTHER" id="PTHR42790">
    <property type="entry name" value="AMINOTRANSFERASE"/>
    <property type="match status" value="1"/>
</dbReference>
<keyword evidence="3" id="KW-0032">Aminotransferase</keyword>
<dbReference type="Pfam" id="PF00155">
    <property type="entry name" value="Aminotran_1_2"/>
    <property type="match status" value="1"/>
</dbReference>
<dbReference type="GO" id="GO:0006571">
    <property type="term" value="P:tyrosine biosynthetic process"/>
    <property type="evidence" value="ECO:0007669"/>
    <property type="project" value="TreeGrafter"/>
</dbReference>
<dbReference type="GeneID" id="38110411"/>
<evidence type="ECO:0000256" key="3">
    <source>
        <dbReference type="ARBA" id="ARBA00022576"/>
    </source>
</evidence>
<protein>
    <recommendedName>
        <fullName evidence="6">Aminotransferase class I/classII large domain-containing protein</fullName>
    </recommendedName>
</protein>
<gene>
    <name evidence="7" type="ORF">DSM5745_00041</name>
</gene>
<dbReference type="GO" id="GO:0008793">
    <property type="term" value="F:aromatic-amino-acid transaminase activity"/>
    <property type="evidence" value="ECO:0007669"/>
    <property type="project" value="TreeGrafter"/>
</dbReference>
<keyword evidence="5" id="KW-0663">Pyridoxal phosphate</keyword>
<dbReference type="InterPro" id="IPR015421">
    <property type="entry name" value="PyrdxlP-dep_Trfase_major"/>
</dbReference>
<evidence type="ECO:0000313" key="7">
    <source>
        <dbReference type="EMBL" id="RDW92719.1"/>
    </source>
</evidence>
<evidence type="ECO:0000256" key="5">
    <source>
        <dbReference type="ARBA" id="ARBA00022898"/>
    </source>
</evidence>
<keyword evidence="4" id="KW-0808">Transferase</keyword>
<dbReference type="InterPro" id="IPR050859">
    <property type="entry name" value="Class-I_PLP-dep_aminotransf"/>
</dbReference>
<evidence type="ECO:0000259" key="6">
    <source>
        <dbReference type="Pfam" id="PF00155"/>
    </source>
</evidence>
<dbReference type="GO" id="GO:0030170">
    <property type="term" value="F:pyridoxal phosphate binding"/>
    <property type="evidence" value="ECO:0007669"/>
    <property type="project" value="InterPro"/>
</dbReference>
<evidence type="ECO:0000256" key="1">
    <source>
        <dbReference type="ARBA" id="ARBA00001933"/>
    </source>
</evidence>
<evidence type="ECO:0000256" key="4">
    <source>
        <dbReference type="ARBA" id="ARBA00022679"/>
    </source>
</evidence>
<feature type="domain" description="Aminotransferase class I/classII large" evidence="6">
    <location>
        <begin position="132"/>
        <end position="510"/>
    </location>
</feature>
<dbReference type="EMBL" id="PVWQ01000001">
    <property type="protein sequence ID" value="RDW92719.1"/>
    <property type="molecule type" value="Genomic_DNA"/>
</dbReference>
<dbReference type="AlphaFoldDB" id="A0A3D8T2I1"/>
<organism evidence="7 8">
    <name type="scientific">Aspergillus mulundensis</name>
    <dbReference type="NCBI Taxonomy" id="1810919"/>
    <lineage>
        <taxon>Eukaryota</taxon>
        <taxon>Fungi</taxon>
        <taxon>Dikarya</taxon>
        <taxon>Ascomycota</taxon>
        <taxon>Pezizomycotina</taxon>
        <taxon>Eurotiomycetes</taxon>
        <taxon>Eurotiomycetidae</taxon>
        <taxon>Eurotiales</taxon>
        <taxon>Aspergillaceae</taxon>
        <taxon>Aspergillus</taxon>
        <taxon>Aspergillus subgen. Nidulantes</taxon>
    </lineage>
</organism>
<proteinExistence type="inferred from homology"/>
<dbReference type="Proteomes" id="UP000256690">
    <property type="component" value="Unassembled WGS sequence"/>
</dbReference>
<comment type="caution">
    <text evidence="7">The sequence shown here is derived from an EMBL/GenBank/DDBJ whole genome shotgun (WGS) entry which is preliminary data.</text>
</comment>
<comment type="similarity">
    <text evidence="2">Belongs to the class-I pyridoxal-phosphate-dependent aminotransferase family.</text>
</comment>